<dbReference type="Proteomes" id="UP000318669">
    <property type="component" value="Unassembled WGS sequence"/>
</dbReference>
<dbReference type="SUPFAM" id="SSF56281">
    <property type="entry name" value="Metallo-hydrolase/oxidoreductase"/>
    <property type="match status" value="1"/>
</dbReference>
<accession>A0A553BS19</accession>
<dbReference type="RefSeq" id="WP_144064686.1">
    <property type="nucleotide sequence ID" value="NZ_VJZL01000008.1"/>
</dbReference>
<dbReference type="InterPro" id="IPR036866">
    <property type="entry name" value="RibonucZ/Hydroxyglut_hydro"/>
</dbReference>
<dbReference type="GO" id="GO:0008270">
    <property type="term" value="F:zinc ion binding"/>
    <property type="evidence" value="ECO:0007669"/>
    <property type="project" value="InterPro"/>
</dbReference>
<proteinExistence type="predicted"/>
<dbReference type="AlphaFoldDB" id="A0A553BS19"/>
<sequence length="353" mass="40646">MSIFSYLKHAKFGKLPTGERLERIKQSPNYKNGSFQNQSTTPDLTEGATYYTVVKEFFFGQHKNVTPVDKIPSTKTDLLNVDLNENILVWFGHSSYYIQIEGKRILVDPVLSGVASPFSFSTKAFKGTDRYTTDDIPEIDYLFISHDHWDHLDYKTILKLKPKIKKIICGLGTGEHFEYWGFDTNKIIEKDWNDKIVLDEGFTAHTVPSRHFSGRGLTRNKALWTSYVLQTPTMQIFLGGDSGYDKHFAEIGKTFGTFDLAILENGQYDKSWKYIHLMPNEILQAAKDLNAKRIFPVHSSKFALGNHPWYEPLELITENNKQENLNLITPMIGEQVNLKDTTQQFSQWWKGVK</sequence>
<name>A0A553BS19_9FLAO</name>
<evidence type="ECO:0000313" key="3">
    <source>
        <dbReference type="Proteomes" id="UP000318669"/>
    </source>
</evidence>
<dbReference type="Pfam" id="PF12706">
    <property type="entry name" value="Lactamase_B_2"/>
    <property type="match status" value="1"/>
</dbReference>
<gene>
    <name evidence="2" type="ORF">FNW11_06655</name>
</gene>
<comment type="caution">
    <text evidence="2">The sequence shown here is derived from an EMBL/GenBank/DDBJ whole genome shotgun (WGS) entry which is preliminary data.</text>
</comment>
<dbReference type="GO" id="GO:0005737">
    <property type="term" value="C:cytoplasm"/>
    <property type="evidence" value="ECO:0007669"/>
    <property type="project" value="TreeGrafter"/>
</dbReference>
<organism evidence="2 3">
    <name type="scientific">Flavobacterium gawalongense</name>
    <dbReference type="NCBI Taxonomy" id="2594432"/>
    <lineage>
        <taxon>Bacteria</taxon>
        <taxon>Pseudomonadati</taxon>
        <taxon>Bacteroidota</taxon>
        <taxon>Flavobacteriia</taxon>
        <taxon>Flavobacteriales</taxon>
        <taxon>Flavobacteriaceae</taxon>
        <taxon>Flavobacterium</taxon>
    </lineage>
</organism>
<dbReference type="PANTHER" id="PTHR15032">
    <property type="entry name" value="N-ACYL-PHOSPHATIDYLETHANOLAMINE-HYDROLYZING PHOSPHOLIPASE D"/>
    <property type="match status" value="1"/>
</dbReference>
<feature type="domain" description="Metallo-beta-lactamase" evidence="1">
    <location>
        <begin position="104"/>
        <end position="298"/>
    </location>
</feature>
<evidence type="ECO:0000259" key="1">
    <source>
        <dbReference type="Pfam" id="PF12706"/>
    </source>
</evidence>
<dbReference type="Gene3D" id="3.60.15.10">
    <property type="entry name" value="Ribonuclease Z/Hydroxyacylglutathione hydrolase-like"/>
    <property type="match status" value="1"/>
</dbReference>
<dbReference type="OrthoDB" id="9805728at2"/>
<reference evidence="2 3" key="1">
    <citation type="submission" date="2019-07" db="EMBL/GenBank/DDBJ databases">
        <title>Novel species of Flavobacterium.</title>
        <authorList>
            <person name="Liu Q."/>
            <person name="Xin Y.-H."/>
        </authorList>
    </citation>
    <scope>NUCLEOTIDE SEQUENCE [LARGE SCALE GENOMIC DNA]</scope>
    <source>
        <strain evidence="2 3">GSR22</strain>
    </source>
</reference>
<protein>
    <submittedName>
        <fullName evidence="2">MBL fold metallo-hydrolase</fullName>
    </submittedName>
</protein>
<dbReference type="PIRSF" id="PIRSF038896">
    <property type="entry name" value="NAPE-PLD"/>
    <property type="match status" value="1"/>
</dbReference>
<evidence type="ECO:0000313" key="2">
    <source>
        <dbReference type="EMBL" id="TRX11052.1"/>
    </source>
</evidence>
<dbReference type="InterPro" id="IPR001279">
    <property type="entry name" value="Metallo-B-lactamas"/>
</dbReference>
<dbReference type="GO" id="GO:0070290">
    <property type="term" value="F:N-acylphosphatidylethanolamine-specific phospholipase D activity"/>
    <property type="evidence" value="ECO:0007669"/>
    <property type="project" value="InterPro"/>
</dbReference>
<keyword evidence="2" id="KW-0378">Hydrolase</keyword>
<dbReference type="PANTHER" id="PTHR15032:SF4">
    <property type="entry name" value="N-ACYL-PHOSPHATIDYLETHANOLAMINE-HYDROLYZING PHOSPHOLIPASE D"/>
    <property type="match status" value="1"/>
</dbReference>
<dbReference type="EMBL" id="VJZL01000008">
    <property type="protein sequence ID" value="TRX11052.1"/>
    <property type="molecule type" value="Genomic_DNA"/>
</dbReference>
<dbReference type="InterPro" id="IPR024884">
    <property type="entry name" value="NAPE-PLD"/>
</dbReference>